<comment type="caution">
    <text evidence="12">The sequence shown here is derived from an EMBL/GenBank/DDBJ whole genome shotgun (WGS) entry which is preliminary data.</text>
</comment>
<protein>
    <submittedName>
        <fullName evidence="12">ABC transporter ATP-binding protein/permease</fullName>
    </submittedName>
</protein>
<dbReference type="SMART" id="SM00382">
    <property type="entry name" value="AAA"/>
    <property type="match status" value="1"/>
</dbReference>
<dbReference type="GO" id="GO:0140359">
    <property type="term" value="F:ABC-type transporter activity"/>
    <property type="evidence" value="ECO:0007669"/>
    <property type="project" value="InterPro"/>
</dbReference>
<evidence type="ECO:0000256" key="9">
    <source>
        <dbReference type="SAM" id="Phobius"/>
    </source>
</evidence>
<dbReference type="PROSITE" id="PS50893">
    <property type="entry name" value="ABC_TRANSPORTER_2"/>
    <property type="match status" value="1"/>
</dbReference>
<evidence type="ECO:0000259" key="10">
    <source>
        <dbReference type="PROSITE" id="PS50893"/>
    </source>
</evidence>
<dbReference type="SUPFAM" id="SSF52540">
    <property type="entry name" value="P-loop containing nucleoside triphosphate hydrolases"/>
    <property type="match status" value="1"/>
</dbReference>
<accession>A0AA42CL24</accession>
<feature type="transmembrane region" description="Helical" evidence="9">
    <location>
        <begin position="234"/>
        <end position="258"/>
    </location>
</feature>
<keyword evidence="7 9" id="KW-1133">Transmembrane helix</keyword>
<feature type="transmembrane region" description="Helical" evidence="9">
    <location>
        <begin position="154"/>
        <end position="175"/>
    </location>
</feature>
<name>A0AA42CL24_9HYPH</name>
<keyword evidence="6 12" id="KW-0067">ATP-binding</keyword>
<feature type="transmembrane region" description="Helical" evidence="9">
    <location>
        <begin position="12"/>
        <end position="34"/>
    </location>
</feature>
<keyword evidence="3" id="KW-0813">Transport</keyword>
<gene>
    <name evidence="12" type="ORF">M8523_18005</name>
</gene>
<dbReference type="SUPFAM" id="SSF90123">
    <property type="entry name" value="ABC transporter transmembrane region"/>
    <property type="match status" value="1"/>
</dbReference>
<dbReference type="PROSITE" id="PS00211">
    <property type="entry name" value="ABC_TRANSPORTER_1"/>
    <property type="match status" value="1"/>
</dbReference>
<comment type="similarity">
    <text evidence="2">Belongs to the ABC transporter superfamily.</text>
</comment>
<dbReference type="InterPro" id="IPR003439">
    <property type="entry name" value="ABC_transporter-like_ATP-bd"/>
</dbReference>
<dbReference type="Pfam" id="PF00664">
    <property type="entry name" value="ABC_membrane"/>
    <property type="match status" value="1"/>
</dbReference>
<dbReference type="CDD" id="cd18552">
    <property type="entry name" value="ABC_6TM_MsbA_like"/>
    <property type="match status" value="1"/>
</dbReference>
<feature type="transmembrane region" description="Helical" evidence="9">
    <location>
        <begin position="55"/>
        <end position="77"/>
    </location>
</feature>
<dbReference type="InterPro" id="IPR027417">
    <property type="entry name" value="P-loop_NTPase"/>
</dbReference>
<evidence type="ECO:0000256" key="7">
    <source>
        <dbReference type="ARBA" id="ARBA00022989"/>
    </source>
</evidence>
<evidence type="ECO:0000256" key="3">
    <source>
        <dbReference type="ARBA" id="ARBA00022448"/>
    </source>
</evidence>
<evidence type="ECO:0000256" key="6">
    <source>
        <dbReference type="ARBA" id="ARBA00022840"/>
    </source>
</evidence>
<evidence type="ECO:0000256" key="5">
    <source>
        <dbReference type="ARBA" id="ARBA00022741"/>
    </source>
</evidence>
<dbReference type="GO" id="GO:0034040">
    <property type="term" value="F:ATPase-coupled lipid transmembrane transporter activity"/>
    <property type="evidence" value="ECO:0007669"/>
    <property type="project" value="TreeGrafter"/>
</dbReference>
<dbReference type="GO" id="GO:0005524">
    <property type="term" value="F:ATP binding"/>
    <property type="evidence" value="ECO:0007669"/>
    <property type="project" value="UniProtKB-KW"/>
</dbReference>
<evidence type="ECO:0000313" key="13">
    <source>
        <dbReference type="Proteomes" id="UP001165667"/>
    </source>
</evidence>
<dbReference type="AlphaFoldDB" id="A0AA42CL24"/>
<proteinExistence type="inferred from homology"/>
<dbReference type="EMBL" id="JAMOIM010000012">
    <property type="protein sequence ID" value="MCW6509916.1"/>
    <property type="molecule type" value="Genomic_DNA"/>
</dbReference>
<dbReference type="FunFam" id="3.40.50.300:FF:000287">
    <property type="entry name" value="Multidrug ABC transporter ATP-binding protein"/>
    <property type="match status" value="1"/>
</dbReference>
<dbReference type="PROSITE" id="PS50929">
    <property type="entry name" value="ABC_TM1F"/>
    <property type="match status" value="1"/>
</dbReference>
<keyword evidence="4 9" id="KW-0812">Transmembrane</keyword>
<dbReference type="Gene3D" id="3.40.50.300">
    <property type="entry name" value="P-loop containing nucleotide triphosphate hydrolases"/>
    <property type="match status" value="1"/>
</dbReference>
<evidence type="ECO:0000256" key="8">
    <source>
        <dbReference type="ARBA" id="ARBA00023136"/>
    </source>
</evidence>
<dbReference type="PANTHER" id="PTHR24221:SF654">
    <property type="entry name" value="ATP-BINDING CASSETTE SUB-FAMILY B MEMBER 6"/>
    <property type="match status" value="1"/>
</dbReference>
<dbReference type="Proteomes" id="UP001165667">
    <property type="component" value="Unassembled WGS sequence"/>
</dbReference>
<evidence type="ECO:0000256" key="2">
    <source>
        <dbReference type="ARBA" id="ARBA00005417"/>
    </source>
</evidence>
<organism evidence="12 13">
    <name type="scientific">Lichenifustis flavocetrariae</name>
    <dbReference type="NCBI Taxonomy" id="2949735"/>
    <lineage>
        <taxon>Bacteria</taxon>
        <taxon>Pseudomonadati</taxon>
        <taxon>Pseudomonadota</taxon>
        <taxon>Alphaproteobacteria</taxon>
        <taxon>Hyphomicrobiales</taxon>
        <taxon>Lichenihabitantaceae</taxon>
        <taxon>Lichenifustis</taxon>
    </lineage>
</organism>
<dbReference type="PANTHER" id="PTHR24221">
    <property type="entry name" value="ATP-BINDING CASSETTE SUB-FAMILY B"/>
    <property type="match status" value="1"/>
</dbReference>
<keyword evidence="8 9" id="KW-0472">Membrane</keyword>
<dbReference type="InterPro" id="IPR036640">
    <property type="entry name" value="ABC1_TM_sf"/>
</dbReference>
<dbReference type="InterPro" id="IPR039421">
    <property type="entry name" value="Type_1_exporter"/>
</dbReference>
<feature type="domain" description="ABC transmembrane type-1" evidence="11">
    <location>
        <begin position="14"/>
        <end position="299"/>
    </location>
</feature>
<keyword evidence="5" id="KW-0547">Nucleotide-binding</keyword>
<evidence type="ECO:0000256" key="4">
    <source>
        <dbReference type="ARBA" id="ARBA00022692"/>
    </source>
</evidence>
<feature type="domain" description="ABC transporter" evidence="10">
    <location>
        <begin position="333"/>
        <end position="567"/>
    </location>
</feature>
<dbReference type="InterPro" id="IPR017871">
    <property type="entry name" value="ABC_transporter-like_CS"/>
</dbReference>
<dbReference type="Gene3D" id="1.20.1560.10">
    <property type="entry name" value="ABC transporter type 1, transmembrane domain"/>
    <property type="match status" value="1"/>
</dbReference>
<keyword evidence="13" id="KW-1185">Reference proteome</keyword>
<comment type="subcellular location">
    <subcellularLocation>
        <location evidence="1">Cell membrane</location>
        <topology evidence="1">Multi-pass membrane protein</topology>
    </subcellularLocation>
</comment>
<evidence type="ECO:0000256" key="1">
    <source>
        <dbReference type="ARBA" id="ARBA00004651"/>
    </source>
</evidence>
<evidence type="ECO:0000259" key="11">
    <source>
        <dbReference type="PROSITE" id="PS50929"/>
    </source>
</evidence>
<dbReference type="InterPro" id="IPR003593">
    <property type="entry name" value="AAA+_ATPase"/>
</dbReference>
<dbReference type="GO" id="GO:0005886">
    <property type="term" value="C:plasma membrane"/>
    <property type="evidence" value="ECO:0007669"/>
    <property type="project" value="UniProtKB-SubCell"/>
</dbReference>
<dbReference type="GO" id="GO:0016887">
    <property type="term" value="F:ATP hydrolysis activity"/>
    <property type="evidence" value="ECO:0007669"/>
    <property type="project" value="InterPro"/>
</dbReference>
<dbReference type="Pfam" id="PF00005">
    <property type="entry name" value="ABC_tran"/>
    <property type="match status" value="1"/>
</dbReference>
<dbReference type="InterPro" id="IPR011527">
    <property type="entry name" value="ABC1_TM_dom"/>
</dbReference>
<sequence length="577" mass="62034">MLSEHARTHVWAYLGALVLMALSGGATALSVALLQPIVNRMMDFGGTGAFKQLRFLAFAVAALYMLRGLATCGQLIIMSRTGNRIIATMQARLFNHVLGQPVGFFSDRHSSELMARLALAANGVRDVLQLLITSAGRDVVTALGLLAVMIHTDALMALMVITCMPIGALLLGRVIRRIRKAARRSFDGSTKIMQIMQETVHGIRIIKSFNLQDTMRARMAGSVREVEKSANRMAVGVAMSSPVSETLGGLVVALIILYGGWRVSVAHADPGSFFAFIVALISAYEPVKRLGKLNLDLQNGLVSARMIYDLLDEPLPVTENAGGPKLVPTVGRITLQGVSFGYRPETPVLDGLDLVAEPDQTTALVGPSGGGKSTIISLIQRFYDPQGGSISIDGTDIAGVDVASLRNVIAFVSQDVFLFQGTIRENIALGRVGASDEAIVAAARQAHAHDFIMALPSGYDTAVGEHGSKLSGGQRQRLAIARAFLKEASIILLDEPTAALDAESEREVQKALEALRVGRTTIVVAHRLQTIMDADRICVIENGRAAESGTHEELLRARGSYHTFFSTQFGERKRRIA</sequence>
<reference evidence="12" key="1">
    <citation type="submission" date="2022-05" db="EMBL/GenBank/DDBJ databases">
        <authorList>
            <person name="Pankratov T."/>
        </authorList>
    </citation>
    <scope>NUCLEOTIDE SEQUENCE</scope>
    <source>
        <strain evidence="12">BP6-180914</strain>
    </source>
</reference>
<evidence type="ECO:0000313" key="12">
    <source>
        <dbReference type="EMBL" id="MCW6509916.1"/>
    </source>
</evidence>